<name>A0ABS6L6P4_9GAMM</name>
<gene>
    <name evidence="3" type="ORF">J1786_22220</name>
</gene>
<sequence>MLLAIDWLKRGLYVSWKNIRIKLINVLLSCYSQCAGNLRNITSFDKEHDFERVVIFSTKRLGDFMFSTPAIRAVRRRYPAARIILVTSQQNSQLVEPGDNFDRVLPMDNHYSDMKKLVSVLRREKPQLAIILHSRAPYDIIASIMSGCEFIFKDYYRNEPAGMEKWLSGITRGQSKHIIQRKLDLVSLLGSKPDNTEMFIPARIPAFDKKPGKILIGLQMGASKMTHRWPVEHFAGLAKLLIETSPLFHLILIGSPAETEIAERFIARMEEAHGAQFTDITGKTTMPELLSVIDAMDLLVTNDTGPLHLAIAAKTKTISLFVLNSPDENGPYQNPELHKVIYRPPVENDPSRQLKHPMDRITVEEVYNAVVEKCLSEG</sequence>
<dbReference type="Proteomes" id="UP000699865">
    <property type="component" value="Unassembled WGS sequence"/>
</dbReference>
<dbReference type="PANTHER" id="PTHR30160:SF7">
    <property type="entry name" value="ADP-HEPTOSE--LPS HEPTOSYLTRANSFERASE 2"/>
    <property type="match status" value="1"/>
</dbReference>
<comment type="caution">
    <text evidence="3">The sequence shown here is derived from an EMBL/GenBank/DDBJ whole genome shotgun (WGS) entry which is preliminary data.</text>
</comment>
<dbReference type="CDD" id="cd03789">
    <property type="entry name" value="GT9_LPS_heptosyltransferase"/>
    <property type="match status" value="1"/>
</dbReference>
<keyword evidence="4" id="KW-1185">Reference proteome</keyword>
<protein>
    <submittedName>
        <fullName evidence="3">Glycosyltransferase family 9 protein</fullName>
    </submittedName>
</protein>
<dbReference type="InterPro" id="IPR002201">
    <property type="entry name" value="Glyco_trans_9"/>
</dbReference>
<keyword evidence="1" id="KW-0328">Glycosyltransferase</keyword>
<dbReference type="InterPro" id="IPR051199">
    <property type="entry name" value="LPS_LOS_Heptosyltrfase"/>
</dbReference>
<dbReference type="Pfam" id="PF01075">
    <property type="entry name" value="Glyco_transf_9"/>
    <property type="match status" value="1"/>
</dbReference>
<organism evidence="3 4">
    <name type="scientific">Rahnella perminowiae</name>
    <dbReference type="NCBI Taxonomy" id="2816244"/>
    <lineage>
        <taxon>Bacteria</taxon>
        <taxon>Pseudomonadati</taxon>
        <taxon>Pseudomonadota</taxon>
        <taxon>Gammaproteobacteria</taxon>
        <taxon>Enterobacterales</taxon>
        <taxon>Yersiniaceae</taxon>
        <taxon>Rahnella</taxon>
    </lineage>
</organism>
<evidence type="ECO:0000256" key="1">
    <source>
        <dbReference type="ARBA" id="ARBA00022676"/>
    </source>
</evidence>
<keyword evidence="2" id="KW-0808">Transferase</keyword>
<evidence type="ECO:0000313" key="4">
    <source>
        <dbReference type="Proteomes" id="UP000699865"/>
    </source>
</evidence>
<proteinExistence type="predicted"/>
<reference evidence="3 4" key="1">
    <citation type="submission" date="2021-03" db="EMBL/GenBank/DDBJ databases">
        <title>Five novel Rahnella species.</title>
        <authorList>
            <person name="Brady C."/>
            <person name="Asselin J."/>
            <person name="Beer S."/>
            <person name="Bruberg M.B."/>
            <person name="Crampton B."/>
            <person name="Venter S."/>
            <person name="Arnold D."/>
            <person name="Denman S."/>
        </authorList>
    </citation>
    <scope>NUCLEOTIDE SEQUENCE [LARGE SCALE GENOMIC DNA]</scope>
    <source>
        <strain evidence="3 4">L72c</strain>
    </source>
</reference>
<dbReference type="PANTHER" id="PTHR30160">
    <property type="entry name" value="TETRAACYLDISACCHARIDE 4'-KINASE-RELATED"/>
    <property type="match status" value="1"/>
</dbReference>
<evidence type="ECO:0000256" key="2">
    <source>
        <dbReference type="ARBA" id="ARBA00022679"/>
    </source>
</evidence>
<accession>A0ABS6L6P4</accession>
<dbReference type="EMBL" id="JAFMOU010000072">
    <property type="protein sequence ID" value="MBU9837516.1"/>
    <property type="molecule type" value="Genomic_DNA"/>
</dbReference>
<evidence type="ECO:0000313" key="3">
    <source>
        <dbReference type="EMBL" id="MBU9837516.1"/>
    </source>
</evidence>